<evidence type="ECO:0000259" key="1">
    <source>
        <dbReference type="Pfam" id="PF26418"/>
    </source>
</evidence>
<comment type="caution">
    <text evidence="2">The sequence shown here is derived from an EMBL/GenBank/DDBJ whole genome shotgun (WGS) entry which is preliminary data.</text>
</comment>
<evidence type="ECO:0000313" key="2">
    <source>
        <dbReference type="EMBL" id="GAA0658461.1"/>
    </source>
</evidence>
<organism evidence="2 3">
    <name type="scientific">Salarchaeum japonicum</name>
    <dbReference type="NCBI Taxonomy" id="555573"/>
    <lineage>
        <taxon>Archaea</taxon>
        <taxon>Methanobacteriati</taxon>
        <taxon>Methanobacteriota</taxon>
        <taxon>Stenosarchaea group</taxon>
        <taxon>Halobacteria</taxon>
        <taxon>Halobacteriales</taxon>
        <taxon>Halobacteriaceae</taxon>
    </lineage>
</organism>
<dbReference type="Proteomes" id="UP001500194">
    <property type="component" value="Unassembled WGS sequence"/>
</dbReference>
<protein>
    <recommendedName>
        <fullName evidence="1">DUF8113 domain-containing protein</fullName>
    </recommendedName>
</protein>
<gene>
    <name evidence="2" type="ORF">GCM10009019_23530</name>
</gene>
<proteinExistence type="predicted"/>
<name>A0AAV3T376_9EURY</name>
<keyword evidence="3" id="KW-1185">Reference proteome</keyword>
<dbReference type="Pfam" id="PF26418">
    <property type="entry name" value="DUF8113"/>
    <property type="match status" value="1"/>
</dbReference>
<evidence type="ECO:0000313" key="3">
    <source>
        <dbReference type="Proteomes" id="UP001500194"/>
    </source>
</evidence>
<dbReference type="EMBL" id="BAAADU010000002">
    <property type="protein sequence ID" value="GAA0658461.1"/>
    <property type="molecule type" value="Genomic_DNA"/>
</dbReference>
<dbReference type="AlphaFoldDB" id="A0AAV3T376"/>
<accession>A0AAV3T376</accession>
<feature type="domain" description="DUF8113" evidence="1">
    <location>
        <begin position="11"/>
        <end position="93"/>
    </location>
</feature>
<sequence length="99" mass="10863">MWLGSLVGGMSEFESDVETARSLLDREGLDGFFVGVVDDEELDYVLSHEFEDAETTGMRALSLLAAHVESFSTQAGVPAEQVAEDVVRLLDAQPREEQD</sequence>
<dbReference type="InterPro" id="IPR058426">
    <property type="entry name" value="DUF8113"/>
</dbReference>
<reference evidence="2 3" key="1">
    <citation type="journal article" date="2019" name="Int. J. Syst. Evol. Microbiol.">
        <title>The Global Catalogue of Microorganisms (GCM) 10K type strain sequencing project: providing services to taxonomists for standard genome sequencing and annotation.</title>
        <authorList>
            <consortium name="The Broad Institute Genomics Platform"/>
            <consortium name="The Broad Institute Genome Sequencing Center for Infectious Disease"/>
            <person name="Wu L."/>
            <person name="Ma J."/>
        </authorList>
    </citation>
    <scope>NUCLEOTIDE SEQUENCE [LARGE SCALE GENOMIC DNA]</scope>
    <source>
        <strain evidence="2 3">JCM 16327</strain>
    </source>
</reference>